<evidence type="ECO:0000256" key="9">
    <source>
        <dbReference type="ARBA" id="ARBA00022801"/>
    </source>
</evidence>
<dbReference type="Gene3D" id="3.30.420.10">
    <property type="entry name" value="Ribonuclease H-like superfamily/Ribonuclease H"/>
    <property type="match status" value="1"/>
</dbReference>
<keyword evidence="5" id="KW-0479">Metal-binding</keyword>
<evidence type="ECO:0000256" key="7">
    <source>
        <dbReference type="ARBA" id="ARBA00022750"/>
    </source>
</evidence>
<keyword evidence="13" id="KW-0695">RNA-directed DNA polymerase</keyword>
<dbReference type="InterPro" id="IPR054722">
    <property type="entry name" value="PolX-like_BBD"/>
</dbReference>
<keyword evidence="16" id="KW-0233">DNA recombination</keyword>
<dbReference type="PANTHER" id="PTHR42648:SF11">
    <property type="entry name" value="TRANSPOSON TY4-P GAG-POL POLYPROTEIN"/>
    <property type="match status" value="1"/>
</dbReference>
<evidence type="ECO:0000256" key="8">
    <source>
        <dbReference type="ARBA" id="ARBA00022759"/>
    </source>
</evidence>
<evidence type="ECO:0000256" key="15">
    <source>
        <dbReference type="ARBA" id="ARBA00023113"/>
    </source>
</evidence>
<dbReference type="SUPFAM" id="SSF56672">
    <property type="entry name" value="DNA/RNA polymerases"/>
    <property type="match status" value="1"/>
</dbReference>
<dbReference type="InterPro" id="IPR025724">
    <property type="entry name" value="GAG-pre-integrase_dom"/>
</dbReference>
<keyword evidence="2" id="KW-1188">Viral release from host cell</keyword>
<evidence type="ECO:0000256" key="11">
    <source>
        <dbReference type="ARBA" id="ARBA00022842"/>
    </source>
</evidence>
<keyword evidence="4" id="KW-0540">Nuclease</keyword>
<dbReference type="Pfam" id="PF00665">
    <property type="entry name" value="rve"/>
    <property type="match status" value="1"/>
</dbReference>
<keyword evidence="17" id="KW-0511">Multifunctional enzyme</keyword>
<evidence type="ECO:0000256" key="2">
    <source>
        <dbReference type="ARBA" id="ARBA00022612"/>
    </source>
</evidence>
<keyword evidence="6" id="KW-0547">Nucleotide-binding</keyword>
<keyword evidence="15" id="KW-0917">Virion maturation</keyword>
<evidence type="ECO:0000256" key="12">
    <source>
        <dbReference type="ARBA" id="ARBA00022908"/>
    </source>
</evidence>
<evidence type="ECO:0000256" key="5">
    <source>
        <dbReference type="ARBA" id="ARBA00022723"/>
    </source>
</evidence>
<keyword evidence="7" id="KW-0064">Aspartyl protease</keyword>
<gene>
    <name evidence="20" type="ORF">NTJ_12314</name>
</gene>
<dbReference type="Pfam" id="PF07727">
    <property type="entry name" value="RVT_2"/>
    <property type="match status" value="1"/>
</dbReference>
<evidence type="ECO:0000256" key="18">
    <source>
        <dbReference type="SAM" id="MobiDB-lite"/>
    </source>
</evidence>
<keyword evidence="21" id="KW-1185">Reference proteome</keyword>
<feature type="domain" description="Integrase catalytic" evidence="19">
    <location>
        <begin position="447"/>
        <end position="613"/>
    </location>
</feature>
<evidence type="ECO:0000256" key="1">
    <source>
        <dbReference type="ARBA" id="ARBA00002180"/>
    </source>
</evidence>
<keyword evidence="14" id="KW-0548">Nucleotidyltransferase</keyword>
<dbReference type="InterPro" id="IPR013103">
    <property type="entry name" value="RVT_2"/>
</dbReference>
<evidence type="ECO:0000259" key="19">
    <source>
        <dbReference type="PROSITE" id="PS50994"/>
    </source>
</evidence>
<dbReference type="InterPro" id="IPR036397">
    <property type="entry name" value="RNaseH_sf"/>
</dbReference>
<keyword evidence="14" id="KW-0808">Transferase</keyword>
<feature type="region of interest" description="Disordered" evidence="18">
    <location>
        <begin position="681"/>
        <end position="760"/>
    </location>
</feature>
<evidence type="ECO:0000256" key="6">
    <source>
        <dbReference type="ARBA" id="ARBA00022741"/>
    </source>
</evidence>
<dbReference type="InterPro" id="IPR057670">
    <property type="entry name" value="SH3_retrovirus"/>
</dbReference>
<evidence type="ECO:0000256" key="16">
    <source>
        <dbReference type="ARBA" id="ARBA00023172"/>
    </source>
</evidence>
<organism evidence="20 21">
    <name type="scientific">Nesidiocoris tenuis</name>
    <dbReference type="NCBI Taxonomy" id="355587"/>
    <lineage>
        <taxon>Eukaryota</taxon>
        <taxon>Metazoa</taxon>
        <taxon>Ecdysozoa</taxon>
        <taxon>Arthropoda</taxon>
        <taxon>Hexapoda</taxon>
        <taxon>Insecta</taxon>
        <taxon>Pterygota</taxon>
        <taxon>Neoptera</taxon>
        <taxon>Paraneoptera</taxon>
        <taxon>Hemiptera</taxon>
        <taxon>Heteroptera</taxon>
        <taxon>Panheteroptera</taxon>
        <taxon>Cimicomorpha</taxon>
        <taxon>Miridae</taxon>
        <taxon>Dicyphina</taxon>
        <taxon>Nesidiocoris</taxon>
    </lineage>
</organism>
<comment type="function">
    <text evidence="1">The aspartyl protease (PR) mediates the proteolytic cleavages of the Gag and Gag-Pol polyproteins after assembly of the VLP.</text>
</comment>
<keyword evidence="3" id="KW-0645">Protease</keyword>
<dbReference type="EMBL" id="AP028918">
    <property type="protein sequence ID" value="BES99496.1"/>
    <property type="molecule type" value="Genomic_DNA"/>
</dbReference>
<dbReference type="Pfam" id="PF13976">
    <property type="entry name" value="gag_pre-integrs"/>
    <property type="match status" value="1"/>
</dbReference>
<proteinExistence type="predicted"/>
<sequence>MSFNSFESAIDQIDRLTDISSFPLWKFELKILLESKGILDVITQKPEASDLQNDEYKRKDARTRQAIVGSIDRKCRLLILSCETAYDMYSKLTAIHERDTDYQKNLSLENFFVFTFDDSADIATNISRLENIAHQINTLTPGKIDESMLMAKIVSSLPSSRFDNFITSWNSSSKDSKTLVNLTAQLITEESRRGKRNGNDQNIAFQASHRSHASGSRQKRKNFAKFRCNICKNPKNNHDESKCFFRNKPSNPSGKRVALLVHENKTASSDWILDSGASSHMTNDVTQLHSKISSDAVISVANQENSMRAKFQGTVEGTNCSLHNVLYVPELSKNLLSVPALTSRGAKVIFADDDVRVIKDDEVILEGQKTRNGLFEIRLGRDQAHLASENTNVIWHKKMAHLSEANLEKLSKMSTGMTWNKNLSIPSCEICLKAKATRVPFGKNRTKAQHPLQILHADVCGPFSETSWNGYRYFLSVLDDKTHYAAVFLLKSKGEVKDRLIDYITKIENKWERKVKTLRMDNGGEFVVEELKNFCNKKGIETDYSPPYTPQLNSHAERLNRTLLDKTRALLCDSGLKKEMWSEALLVATYLLNRSPTTALGDTTPAEMWFKRKPNLSRLQIFGSTAYAKNLKHLKKLDDRAKKFIFVGYATNAYRLWDEKKREIIVSRDVHFLDDAAKLPENAKMTSPPEKPVTLDFSDSENECSDESIRQVENGESETEDENSRTSTPAPHAPEEREDEDAAASASDSTRRSSRKKTRPRRLDDFKTNFDESDLDGDESALLTYKAAVTGDDRDVWIAAINDEKEAHEQNGTWTLVDEADAKGKKILTSRWVFRIKDDGRHKARLVVRGCQQIPGVDFEETYSPVVGTDALRIVFAHAVKNHLHFKKFDVRTAFLHGILEEEIFMRLPEGYDSNGKICKLQKALYGLRQASERWHSRLVTVLKKLGLKPMITDQCIFVNKNRSLILAIHVDDGLLFGKNLKEMDSLLKSMKNEFELTVVDNPSTFLGMEFEKTKDSIKITQKAYTESVLRKFRMMESNPAPTPLVSYKPQDQDKIKKSAYPYREAVGALLYLSTKTRPDISFAVGYSGRHVEDPDNHDENNVKRIMKYLKGTLNKGISFHANSPDDLEVYCDSDYAGDRSSTKSTSGYVIYFNGGPVSWKSRKQPTTSTSSTDAELVSAAESCRELIYIKSLIKELTDKDRNATMYIDNTNTIRMIKTGAMNFKRKHIDIKYHWLNEKFVEGLMKVDHVSTELQIADIFTKPLGPTKFNYFRNKLIT</sequence>
<dbReference type="CDD" id="cd09272">
    <property type="entry name" value="RNase_HI_RT_Ty1"/>
    <property type="match status" value="1"/>
</dbReference>
<evidence type="ECO:0000256" key="3">
    <source>
        <dbReference type="ARBA" id="ARBA00022670"/>
    </source>
</evidence>
<keyword evidence="10" id="KW-0067">ATP-binding</keyword>
<dbReference type="SUPFAM" id="SSF53098">
    <property type="entry name" value="Ribonuclease H-like"/>
    <property type="match status" value="1"/>
</dbReference>
<evidence type="ECO:0000313" key="20">
    <source>
        <dbReference type="EMBL" id="BES99496.1"/>
    </source>
</evidence>
<dbReference type="InterPro" id="IPR043502">
    <property type="entry name" value="DNA/RNA_pol_sf"/>
</dbReference>
<dbReference type="Pfam" id="PF22936">
    <property type="entry name" value="Pol_BBD"/>
    <property type="match status" value="1"/>
</dbReference>
<keyword evidence="9" id="KW-0378">Hydrolase</keyword>
<evidence type="ECO:0000256" key="10">
    <source>
        <dbReference type="ARBA" id="ARBA00022840"/>
    </source>
</evidence>
<dbReference type="Pfam" id="PF14223">
    <property type="entry name" value="Retrotran_gag_2"/>
    <property type="match status" value="1"/>
</dbReference>
<dbReference type="PANTHER" id="PTHR42648">
    <property type="entry name" value="TRANSPOSASE, PUTATIVE-RELATED"/>
    <property type="match status" value="1"/>
</dbReference>
<evidence type="ECO:0000256" key="17">
    <source>
        <dbReference type="ARBA" id="ARBA00023268"/>
    </source>
</evidence>
<keyword evidence="8" id="KW-0255">Endonuclease</keyword>
<dbReference type="PROSITE" id="PS50994">
    <property type="entry name" value="INTEGRASE"/>
    <property type="match status" value="1"/>
</dbReference>
<evidence type="ECO:0000256" key="14">
    <source>
        <dbReference type="ARBA" id="ARBA00022932"/>
    </source>
</evidence>
<dbReference type="Pfam" id="PF25597">
    <property type="entry name" value="SH3_retrovirus"/>
    <property type="match status" value="1"/>
</dbReference>
<keyword evidence="12" id="KW-0229">DNA integration</keyword>
<evidence type="ECO:0000256" key="4">
    <source>
        <dbReference type="ARBA" id="ARBA00022722"/>
    </source>
</evidence>
<name>A0ABN7B8L3_9HEMI</name>
<dbReference type="InterPro" id="IPR039537">
    <property type="entry name" value="Retrotran_Ty1/copia-like"/>
</dbReference>
<dbReference type="Proteomes" id="UP001307889">
    <property type="component" value="Chromosome 10"/>
</dbReference>
<reference evidence="20 21" key="1">
    <citation type="submission" date="2023-09" db="EMBL/GenBank/DDBJ databases">
        <title>Nesidiocoris tenuis whole genome shotgun sequence.</title>
        <authorList>
            <person name="Shibata T."/>
            <person name="Shimoda M."/>
            <person name="Kobayashi T."/>
            <person name="Uehara T."/>
        </authorList>
    </citation>
    <scope>NUCLEOTIDE SEQUENCE [LARGE SCALE GENOMIC DNA]</scope>
    <source>
        <strain evidence="20 21">Japan</strain>
    </source>
</reference>
<evidence type="ECO:0000313" key="21">
    <source>
        <dbReference type="Proteomes" id="UP001307889"/>
    </source>
</evidence>
<keyword evidence="11" id="KW-0460">Magnesium</keyword>
<protein>
    <submittedName>
        <fullName evidence="20">Retrotransposon protein</fullName>
    </submittedName>
</protein>
<dbReference type="InterPro" id="IPR001584">
    <property type="entry name" value="Integrase_cat-core"/>
</dbReference>
<dbReference type="InterPro" id="IPR012337">
    <property type="entry name" value="RNaseH-like_sf"/>
</dbReference>
<keyword evidence="14" id="KW-0239">DNA-directed DNA polymerase</keyword>
<evidence type="ECO:0000256" key="13">
    <source>
        <dbReference type="ARBA" id="ARBA00022918"/>
    </source>
</evidence>
<accession>A0ABN7B8L3</accession>